<reference evidence="1" key="1">
    <citation type="submission" date="2019-02" db="EMBL/GenBank/DDBJ databases">
        <authorList>
            <person name="Gruber-Vodicka R. H."/>
            <person name="Seah K. B. B."/>
        </authorList>
    </citation>
    <scope>NUCLEOTIDE SEQUENCE</scope>
    <source>
        <strain evidence="1">BECK_S313</strain>
    </source>
</reference>
<accession>A0A450W4R9</accession>
<dbReference type="EMBL" id="CAADFK010000029">
    <property type="protein sequence ID" value="VFK12043.1"/>
    <property type="molecule type" value="Genomic_DNA"/>
</dbReference>
<gene>
    <name evidence="1" type="ORF">BECKLPF1236B_GA0070989_102912</name>
</gene>
<proteinExistence type="predicted"/>
<dbReference type="AlphaFoldDB" id="A0A450W4R9"/>
<name>A0A450W4R9_9GAMM</name>
<organism evidence="1">
    <name type="scientific">Candidatus Kentrum sp. LPFa</name>
    <dbReference type="NCBI Taxonomy" id="2126335"/>
    <lineage>
        <taxon>Bacteria</taxon>
        <taxon>Pseudomonadati</taxon>
        <taxon>Pseudomonadota</taxon>
        <taxon>Gammaproteobacteria</taxon>
        <taxon>Candidatus Kentrum</taxon>
    </lineage>
</organism>
<sequence length="184" mass="20738">MSSETDLCNRALLLLGDKRIGSLAEDSNRAMLCAQYYAPSRDALLETHPWNFAARRARLAREATEPAFEFRYAYALPAAPWCLRARAVYDYDDPWQVEGRILLCNASTCRIRYTARITDPGLFPPLFSEALANLLAHRIAYALTGSQNARAERDFEKSLIEAMGAEAREGTPDTLNYPDLWDAE</sequence>
<evidence type="ECO:0000313" key="1">
    <source>
        <dbReference type="EMBL" id="VFK12043.1"/>
    </source>
</evidence>
<protein>
    <submittedName>
        <fullName evidence="1">Uncharacterized protein</fullName>
    </submittedName>
</protein>